<keyword evidence="6 12" id="KW-0028">Amino-acid biosynthesis</keyword>
<dbReference type="SUPFAM" id="SSF51569">
    <property type="entry name" value="Aldolase"/>
    <property type="match status" value="1"/>
</dbReference>
<dbReference type="InterPro" id="IPR002220">
    <property type="entry name" value="DapA-like"/>
</dbReference>
<evidence type="ECO:0000256" key="5">
    <source>
        <dbReference type="ARBA" id="ARBA00022490"/>
    </source>
</evidence>
<dbReference type="STRING" id="220714.SAMN05660469_0589"/>
<dbReference type="RefSeq" id="WP_059377084.1">
    <property type="nucleotide sequence ID" value="NZ_DF968064.1"/>
</dbReference>
<comment type="function">
    <text evidence="1 12">Catalyzes the condensation of (S)-aspartate-beta-semialdehyde [(S)-ASA] and pyruvate to 4-hydroxy-tetrahydrodipicolinate (HTPA).</text>
</comment>
<dbReference type="Proteomes" id="UP000061227">
    <property type="component" value="Unassembled WGS sequence"/>
</dbReference>
<feature type="site" description="Part of a proton relay during catalysis" evidence="12">
    <location>
        <position position="46"/>
    </location>
</feature>
<dbReference type="PANTHER" id="PTHR12128">
    <property type="entry name" value="DIHYDRODIPICOLINATE SYNTHASE"/>
    <property type="match status" value="1"/>
</dbReference>
<keyword evidence="7 12" id="KW-0220">Diaminopimelate biosynthesis</keyword>
<evidence type="ECO:0000256" key="1">
    <source>
        <dbReference type="ARBA" id="ARBA00003294"/>
    </source>
</evidence>
<comment type="subunit">
    <text evidence="12">Homotetramer; dimer of dimers.</text>
</comment>
<evidence type="ECO:0000256" key="8">
    <source>
        <dbReference type="ARBA" id="ARBA00023154"/>
    </source>
</evidence>
<reference evidence="16 17" key="1">
    <citation type="journal article" date="2015" name="BMC Genomics">
        <title>Comparative genomics of Fructobacillus spp. and Leuconostoc spp. reveals niche-specific evolution of Fructobacillus spp.</title>
        <authorList>
            <person name="Endo A."/>
            <person name="Tanizawa Y."/>
            <person name="Tanaka N."/>
            <person name="Maeno S."/>
            <person name="Kumar H."/>
            <person name="Shiwa Y."/>
            <person name="Okada S."/>
            <person name="Yoshikawa H."/>
            <person name="Dicks L."/>
            <person name="Nakagawa J."/>
            <person name="Arita M."/>
        </authorList>
    </citation>
    <scope>NUCLEOTIDE SEQUENCE [LARGE SCALE GENOMIC DNA]</scope>
    <source>
        <strain evidence="16 17">DSM 15468</strain>
    </source>
</reference>
<evidence type="ECO:0000256" key="11">
    <source>
        <dbReference type="ARBA" id="ARBA00047836"/>
    </source>
</evidence>
<evidence type="ECO:0000256" key="15">
    <source>
        <dbReference type="PIRSR" id="PIRSR001365-2"/>
    </source>
</evidence>
<organism evidence="16 17">
    <name type="scientific">Fructobacillus pseudoficulneus</name>
    <dbReference type="NCBI Taxonomy" id="220714"/>
    <lineage>
        <taxon>Bacteria</taxon>
        <taxon>Bacillati</taxon>
        <taxon>Bacillota</taxon>
        <taxon>Bacilli</taxon>
        <taxon>Lactobacillales</taxon>
        <taxon>Lactobacillaceae</taxon>
        <taxon>Fructobacillus</taxon>
    </lineage>
</organism>
<feature type="active site" description="Proton donor/acceptor" evidence="12 14">
    <location>
        <position position="136"/>
    </location>
</feature>
<dbReference type="EMBL" id="DF968064">
    <property type="protein sequence ID" value="GAP02654.1"/>
    <property type="molecule type" value="Genomic_DNA"/>
</dbReference>
<keyword evidence="9 12" id="KW-0456">Lyase</keyword>
<dbReference type="GO" id="GO:0008840">
    <property type="term" value="F:4-hydroxy-tetrahydrodipicolinate synthase activity"/>
    <property type="evidence" value="ECO:0007669"/>
    <property type="project" value="UniProtKB-UniRule"/>
</dbReference>
<dbReference type="OrthoDB" id="9782828at2"/>
<evidence type="ECO:0000256" key="4">
    <source>
        <dbReference type="ARBA" id="ARBA00012086"/>
    </source>
</evidence>
<dbReference type="GO" id="GO:0019877">
    <property type="term" value="P:diaminopimelate biosynthetic process"/>
    <property type="evidence" value="ECO:0007669"/>
    <property type="project" value="UniProtKB-UniRule"/>
</dbReference>
<comment type="similarity">
    <text evidence="3 12 13">Belongs to the DapA family.</text>
</comment>
<dbReference type="NCBIfam" id="TIGR00674">
    <property type="entry name" value="dapA"/>
    <property type="match status" value="1"/>
</dbReference>
<evidence type="ECO:0000256" key="9">
    <source>
        <dbReference type="ARBA" id="ARBA00023239"/>
    </source>
</evidence>
<evidence type="ECO:0000256" key="14">
    <source>
        <dbReference type="PIRSR" id="PIRSR001365-1"/>
    </source>
</evidence>
<evidence type="ECO:0000256" key="6">
    <source>
        <dbReference type="ARBA" id="ARBA00022605"/>
    </source>
</evidence>
<comment type="subcellular location">
    <subcellularLocation>
        <location evidence="12">Cytoplasm</location>
    </subcellularLocation>
</comment>
<dbReference type="PRINTS" id="PR00146">
    <property type="entry name" value="DHPICSNTHASE"/>
</dbReference>
<feature type="binding site" evidence="12 15">
    <location>
        <position position="47"/>
    </location>
    <ligand>
        <name>pyruvate</name>
        <dbReference type="ChEBI" id="CHEBI:15361"/>
    </ligand>
</feature>
<sequence length="294" mass="31507">MTTPASLITALITPFTSDDQIDYPALDRLTDKLLAEGTEGFVIGGTTGESPTLTEEERMALYRHFAAYVAGRCPMIANVGTNNTAESVALAKTVSQIEGVTGLLAVTPYYNKPDQAGMIAHFTAIANASQVPLMLYNIPGRSTVFLTNDSVLFLANHPNINAVKQVTSIDDLAELVDQAPADFAIYTGEDSQTLAAKAIGCAGTISVASHLYSREMRGLYQALDEGNIELAGRYQRYLTPRMNVLFSHPSPSPVKAILADQGLIENQVRLPLLPLNSAQMLEIKAVLGHQGVVA</sequence>
<accession>A0A3F3GSZ8</accession>
<dbReference type="PANTHER" id="PTHR12128:SF66">
    <property type="entry name" value="4-HYDROXY-2-OXOGLUTARATE ALDOLASE, MITOCHONDRIAL"/>
    <property type="match status" value="1"/>
</dbReference>
<keyword evidence="8 12" id="KW-0457">Lysine biosynthesis</keyword>
<dbReference type="InterPro" id="IPR005263">
    <property type="entry name" value="DapA"/>
</dbReference>
<evidence type="ECO:0000256" key="10">
    <source>
        <dbReference type="ARBA" id="ARBA00023270"/>
    </source>
</evidence>
<dbReference type="SMART" id="SM01130">
    <property type="entry name" value="DHDPS"/>
    <property type="match status" value="1"/>
</dbReference>
<dbReference type="HAMAP" id="MF_00418">
    <property type="entry name" value="DapA"/>
    <property type="match status" value="1"/>
</dbReference>
<gene>
    <name evidence="12 16" type="primary">dapA</name>
    <name evidence="16" type="ORF">FPFC_021020</name>
</gene>
<evidence type="ECO:0000313" key="17">
    <source>
        <dbReference type="Proteomes" id="UP000061227"/>
    </source>
</evidence>
<dbReference type="GO" id="GO:0005829">
    <property type="term" value="C:cytosol"/>
    <property type="evidence" value="ECO:0007669"/>
    <property type="project" value="TreeGrafter"/>
</dbReference>
<comment type="caution">
    <text evidence="12">Was originally thought to be a dihydrodipicolinate synthase (DHDPS), catalyzing the condensation of (S)-aspartate-beta-semialdehyde [(S)-ASA] and pyruvate to dihydrodipicolinate (DHDP). However, it was shown in E.coli that the product of the enzymatic reaction is not dihydrodipicolinate but in fact (4S)-4-hydroxy-2,3,4,5-tetrahydro-(2S)-dipicolinic acid (HTPA), and that the consecutive dehydration reaction leading to DHDP is not spontaneous but catalyzed by DapB.</text>
</comment>
<dbReference type="PIRSF" id="PIRSF001365">
    <property type="entry name" value="DHDPS"/>
    <property type="match status" value="1"/>
</dbReference>
<dbReference type="GO" id="GO:0009089">
    <property type="term" value="P:lysine biosynthetic process via diaminopimelate"/>
    <property type="evidence" value="ECO:0007669"/>
    <property type="project" value="UniProtKB-UniRule"/>
</dbReference>
<comment type="pathway">
    <text evidence="2 12">Amino-acid biosynthesis; L-lysine biosynthesis via DAP pathway; (S)-tetrahydrodipicolinate from L-aspartate: step 3/4.</text>
</comment>
<dbReference type="Gene3D" id="3.20.20.70">
    <property type="entry name" value="Aldolase class I"/>
    <property type="match status" value="1"/>
</dbReference>
<evidence type="ECO:0000256" key="2">
    <source>
        <dbReference type="ARBA" id="ARBA00005120"/>
    </source>
</evidence>
<evidence type="ECO:0000313" key="16">
    <source>
        <dbReference type="EMBL" id="GAP02654.1"/>
    </source>
</evidence>
<dbReference type="EC" id="4.3.3.7" evidence="4 12"/>
<dbReference type="AlphaFoldDB" id="A0A3F3GSZ8"/>
<feature type="active site" description="Schiff-base intermediate with substrate" evidence="12 14">
    <location>
        <position position="164"/>
    </location>
</feature>
<keyword evidence="10 12" id="KW-0704">Schiff base</keyword>
<protein>
    <recommendedName>
        <fullName evidence="4 12">4-hydroxy-tetrahydrodipicolinate synthase</fullName>
        <shortName evidence="12">HTPA synthase</shortName>
        <ecNumber evidence="4 12">4.3.3.7</ecNumber>
    </recommendedName>
</protein>
<keyword evidence="5 12" id="KW-0963">Cytoplasm</keyword>
<evidence type="ECO:0000256" key="7">
    <source>
        <dbReference type="ARBA" id="ARBA00022915"/>
    </source>
</evidence>
<feature type="site" description="Part of a proton relay during catalysis" evidence="12">
    <location>
        <position position="110"/>
    </location>
</feature>
<dbReference type="InterPro" id="IPR013785">
    <property type="entry name" value="Aldolase_TIM"/>
</dbReference>
<evidence type="ECO:0000256" key="3">
    <source>
        <dbReference type="ARBA" id="ARBA00007592"/>
    </source>
</evidence>
<comment type="catalytic activity">
    <reaction evidence="11 12">
        <text>L-aspartate 4-semialdehyde + pyruvate = (2S,4S)-4-hydroxy-2,3,4,5-tetrahydrodipicolinate + H2O + H(+)</text>
        <dbReference type="Rhea" id="RHEA:34171"/>
        <dbReference type="ChEBI" id="CHEBI:15361"/>
        <dbReference type="ChEBI" id="CHEBI:15377"/>
        <dbReference type="ChEBI" id="CHEBI:15378"/>
        <dbReference type="ChEBI" id="CHEBI:67139"/>
        <dbReference type="ChEBI" id="CHEBI:537519"/>
        <dbReference type="EC" id="4.3.3.7"/>
    </reaction>
</comment>
<dbReference type="Pfam" id="PF00701">
    <property type="entry name" value="DHDPS"/>
    <property type="match status" value="1"/>
</dbReference>
<keyword evidence="17" id="KW-1185">Reference proteome</keyword>
<dbReference type="UniPathway" id="UPA00034">
    <property type="reaction ID" value="UER00017"/>
</dbReference>
<evidence type="ECO:0000256" key="12">
    <source>
        <dbReference type="HAMAP-Rule" id="MF_00418"/>
    </source>
</evidence>
<dbReference type="CDD" id="cd00950">
    <property type="entry name" value="DHDPS"/>
    <property type="match status" value="1"/>
</dbReference>
<evidence type="ECO:0000256" key="13">
    <source>
        <dbReference type="PIRNR" id="PIRNR001365"/>
    </source>
</evidence>
<name>A0A3F3GSZ8_9LACO</name>
<feature type="binding site" evidence="12 15">
    <location>
        <position position="205"/>
    </location>
    <ligand>
        <name>pyruvate</name>
        <dbReference type="ChEBI" id="CHEBI:15361"/>
    </ligand>
</feature>
<proteinExistence type="inferred from homology"/>